<keyword evidence="8" id="KW-1185">Reference proteome</keyword>
<dbReference type="AlphaFoldDB" id="A0AAP4BCE2"/>
<dbReference type="InterPro" id="IPR002052">
    <property type="entry name" value="DNA_methylase_N6_adenine_CS"/>
</dbReference>
<protein>
    <submittedName>
        <fullName evidence="7">Site-specific DNA-methyltransferase</fullName>
        <ecNumber evidence="7">2.1.1.-</ecNumber>
    </submittedName>
</protein>
<keyword evidence="5" id="KW-0680">Restriction system</keyword>
<name>A0AAP4BCE2_9FIRM</name>
<proteinExistence type="inferred from homology"/>
<dbReference type="EC" id="2.1.1.-" evidence="7"/>
<dbReference type="SUPFAM" id="SSF53335">
    <property type="entry name" value="S-adenosyl-L-methionine-dependent methyltransferases"/>
    <property type="match status" value="1"/>
</dbReference>
<keyword evidence="3 7" id="KW-0808">Transferase</keyword>
<dbReference type="PIRSF" id="PIRSF015855">
    <property type="entry name" value="TypeIII_Mtase_mKpnI"/>
    <property type="match status" value="1"/>
</dbReference>
<reference evidence="7 8" key="1">
    <citation type="submission" date="2023-05" db="EMBL/GenBank/DDBJ databases">
        <title>[ruminococcus] sp. nov., isolated from a pig farm feces dump.</title>
        <authorList>
            <person name="Chang Y.-H."/>
        </authorList>
    </citation>
    <scope>NUCLEOTIDE SEQUENCE [LARGE SCALE GENOMIC DNA]</scope>
    <source>
        <strain evidence="7 8">YH-rum2234</strain>
    </source>
</reference>
<dbReference type="GO" id="GO:0003677">
    <property type="term" value="F:DNA binding"/>
    <property type="evidence" value="ECO:0007669"/>
    <property type="project" value="InterPro"/>
</dbReference>
<dbReference type="Pfam" id="PF01555">
    <property type="entry name" value="N6_N4_Mtase"/>
    <property type="match status" value="1"/>
</dbReference>
<comment type="similarity">
    <text evidence="1">Belongs to the N(4)/N(6)-methyltransferase family.</text>
</comment>
<evidence type="ECO:0000259" key="6">
    <source>
        <dbReference type="Pfam" id="PF01555"/>
    </source>
</evidence>
<feature type="domain" description="DNA methylase N-4/N-6" evidence="6">
    <location>
        <begin position="121"/>
        <end position="458"/>
    </location>
</feature>
<dbReference type="InterPro" id="IPR029063">
    <property type="entry name" value="SAM-dependent_MTases_sf"/>
</dbReference>
<dbReference type="InterPro" id="IPR002295">
    <property type="entry name" value="N4/N6-MTase_EcoPI_Mod-like"/>
</dbReference>
<dbReference type="GO" id="GO:0009307">
    <property type="term" value="P:DNA restriction-modification system"/>
    <property type="evidence" value="ECO:0007669"/>
    <property type="project" value="UniProtKB-KW"/>
</dbReference>
<dbReference type="RefSeq" id="WP_283231623.1">
    <property type="nucleotide sequence ID" value="NZ_JASGBQ010000027.1"/>
</dbReference>
<evidence type="ECO:0000256" key="2">
    <source>
        <dbReference type="ARBA" id="ARBA00022603"/>
    </source>
</evidence>
<keyword evidence="4" id="KW-0949">S-adenosyl-L-methionine</keyword>
<keyword evidence="2 7" id="KW-0489">Methyltransferase</keyword>
<gene>
    <name evidence="7" type="ORF">QJ036_12130</name>
</gene>
<comment type="caution">
    <text evidence="7">The sequence shown here is derived from an EMBL/GenBank/DDBJ whole genome shotgun (WGS) entry which is preliminary data.</text>
</comment>
<evidence type="ECO:0000256" key="5">
    <source>
        <dbReference type="ARBA" id="ARBA00022747"/>
    </source>
</evidence>
<evidence type="ECO:0000256" key="1">
    <source>
        <dbReference type="ARBA" id="ARBA00006594"/>
    </source>
</evidence>
<organism evidence="7 8">
    <name type="scientific">Fusibacillus kribbianus</name>
    <dbReference type="NCBI Taxonomy" id="3044208"/>
    <lineage>
        <taxon>Bacteria</taxon>
        <taxon>Bacillati</taxon>
        <taxon>Bacillota</taxon>
        <taxon>Clostridia</taxon>
        <taxon>Lachnospirales</taxon>
        <taxon>Lachnospiraceae</taxon>
        <taxon>Fusibacillus</taxon>
    </lineage>
</organism>
<evidence type="ECO:0000313" key="7">
    <source>
        <dbReference type="EMBL" id="MDI9243195.1"/>
    </source>
</evidence>
<accession>A0AAP4BCE2</accession>
<dbReference type="PROSITE" id="PS00092">
    <property type="entry name" value="N6_MTASE"/>
    <property type="match status" value="1"/>
</dbReference>
<dbReference type="PRINTS" id="PR00506">
    <property type="entry name" value="D21N6MTFRASE"/>
</dbReference>
<evidence type="ECO:0000256" key="3">
    <source>
        <dbReference type="ARBA" id="ARBA00022679"/>
    </source>
</evidence>
<dbReference type="EMBL" id="JASGBQ010000027">
    <property type="protein sequence ID" value="MDI9243195.1"/>
    <property type="molecule type" value="Genomic_DNA"/>
</dbReference>
<dbReference type="Gene3D" id="3.40.50.150">
    <property type="entry name" value="Vaccinia Virus protein VP39"/>
    <property type="match status" value="1"/>
</dbReference>
<evidence type="ECO:0000256" key="4">
    <source>
        <dbReference type="ARBA" id="ARBA00022691"/>
    </source>
</evidence>
<dbReference type="GO" id="GO:0032259">
    <property type="term" value="P:methylation"/>
    <property type="evidence" value="ECO:0007669"/>
    <property type="project" value="UniProtKB-KW"/>
</dbReference>
<evidence type="ECO:0000313" key="8">
    <source>
        <dbReference type="Proteomes" id="UP001300383"/>
    </source>
</evidence>
<dbReference type="InterPro" id="IPR002941">
    <property type="entry name" value="DNA_methylase_N4/N6"/>
</dbReference>
<dbReference type="GO" id="GO:0008170">
    <property type="term" value="F:N-methyltransferase activity"/>
    <property type="evidence" value="ECO:0007669"/>
    <property type="project" value="InterPro"/>
</dbReference>
<sequence length="666" mass="75549">MDKLKMHTPNRADDNFKKLAALFPNAVTETINENGEVVRAIDKDVLMQEISCTVVEGKEERYQFTWPDKKKSMLLANAPISKTLRPCREESVDFDSTENLYIEGDNLEVLKLLQETYLGKVKMIYIDPPYNTGSDFVYEDDFAQSASEYLANSGQFDAEGNRLVQNTDTNGRFHSDWLNMIYPRLKLAKDLLTDDGVIFIAIDDNENINMAKVCSDVFGESNFVGCLIIQTATDNNPRQINTEHEYVLCYAKNSVLLESWQAESEKAQLIMDKYKELKATFGSNLSVIQDELRKWIKKNADALKGVTHYDNVDEKGVFHDGDIANTVFGGYNYEIMHPVTGKPCKVPDKGFRFAEKTMREMIAAGDIMFGADETTLIKPKKRLENAKDVLRSVIYEDGRASTKQFESLMARDIFQNPKSPMIIERLINFIVKPGDIVMDFFSGSATTAEAVMRLNAKYPDKKIRFIMVQLPEDLDESISKADSRAKKILQNAVKFLDSINKKHTICEIGKERLRRAGAKIKSDNGLTDDELDVGFRVLKCDTSNMKDVYYSPAEYEMDLFDFMTDNIKEDRTSEDLLFQVMLDLGVELSSKIEETVIAGKKVFNVADGFLIACFDADVTDETIKAIAQKQPYYFVMRDSSLANDSVATNFEQIFATYSPDTVRKVL</sequence>
<dbReference type="Proteomes" id="UP001300383">
    <property type="component" value="Unassembled WGS sequence"/>
</dbReference>